<sequence length="120" mass="13964">MNIHLVLFFTGFFSIIVAQPSELFQIPKSCNNHIDPNTWTLCRVKTYLNCTEVHGDFQCALKYITSNQCARELCLSIQQDAINQNFDCDLNCDQYNHGFSVYRFSFLIMGFFYIIFNFSG</sequence>
<proteinExistence type="predicted"/>
<evidence type="ECO:0000313" key="2">
    <source>
        <dbReference type="WBParaSite" id="JU765_v2.g2387.t1"/>
    </source>
</evidence>
<accession>A0AC34R122</accession>
<dbReference type="WBParaSite" id="JU765_v2.g2387.t1">
    <property type="protein sequence ID" value="JU765_v2.g2387.t1"/>
    <property type="gene ID" value="JU765_v2.g2387"/>
</dbReference>
<dbReference type="Proteomes" id="UP000887576">
    <property type="component" value="Unplaced"/>
</dbReference>
<protein>
    <submittedName>
        <fullName evidence="2">Transmembrane protein</fullName>
    </submittedName>
</protein>
<reference evidence="2" key="1">
    <citation type="submission" date="2022-11" db="UniProtKB">
        <authorList>
            <consortium name="WormBaseParasite"/>
        </authorList>
    </citation>
    <scope>IDENTIFICATION</scope>
</reference>
<evidence type="ECO:0000313" key="1">
    <source>
        <dbReference type="Proteomes" id="UP000887576"/>
    </source>
</evidence>
<name>A0AC34R122_9BILA</name>
<organism evidence="1 2">
    <name type="scientific">Panagrolaimus sp. JU765</name>
    <dbReference type="NCBI Taxonomy" id="591449"/>
    <lineage>
        <taxon>Eukaryota</taxon>
        <taxon>Metazoa</taxon>
        <taxon>Ecdysozoa</taxon>
        <taxon>Nematoda</taxon>
        <taxon>Chromadorea</taxon>
        <taxon>Rhabditida</taxon>
        <taxon>Tylenchina</taxon>
        <taxon>Panagrolaimomorpha</taxon>
        <taxon>Panagrolaimoidea</taxon>
        <taxon>Panagrolaimidae</taxon>
        <taxon>Panagrolaimus</taxon>
    </lineage>
</organism>